<evidence type="ECO:0000256" key="4">
    <source>
        <dbReference type="SAM" id="MobiDB-lite"/>
    </source>
</evidence>
<dbReference type="InterPro" id="IPR050523">
    <property type="entry name" value="AKR_Detox_Biosynth"/>
</dbReference>
<dbReference type="InterPro" id="IPR023210">
    <property type="entry name" value="NADP_OxRdtase_dom"/>
</dbReference>
<evidence type="ECO:0000256" key="1">
    <source>
        <dbReference type="ARBA" id="ARBA00022857"/>
    </source>
</evidence>
<evidence type="ECO:0000256" key="3">
    <source>
        <dbReference type="ARBA" id="ARBA00038157"/>
    </source>
</evidence>
<dbReference type="CDD" id="cd19146">
    <property type="entry name" value="AKR_AKR9A1-2"/>
    <property type="match status" value="1"/>
</dbReference>
<dbReference type="RefSeq" id="XP_031938123.1">
    <property type="nucleotide sequence ID" value="XM_032085186.1"/>
</dbReference>
<sequence>MSTSAPLSRYRQLSPTASIRVSPLCLGAMTFGVSDGEMFGECSKETAFAILDHFYHQGGNFIDTANGYRAGESEMWLGEWLASRKNRDDIVLATKYAAGYRGHEKDRIQVNYGGTGTKSMRLSVDASLQKLQTSYIDLLYVHLWDYTVSIPELMHALNDLVASGKVHYLGISDTPAWVVSKANQYARDHGLRQFVVYQGLWNAANRDFERDILPMCRDEGMGLCPYGVLNQGRFRTEEEFRERDQTNNAGGRNMVPLSEHDRNVSRVLEIVAASKGVPLLQVALAYVVRKAPYVFPIVGVRKVEHLMGVEPAIHISLTDAEVSAIENAYEFDPGFPHTFLSGSMFARGTPKGGYAPGDVCWTKMLGTFDWVEGAKPIRPQP</sequence>
<reference evidence="6 7" key="1">
    <citation type="submission" date="2019-04" db="EMBL/GenBank/DDBJ databases">
        <authorList>
            <consortium name="DOE Joint Genome Institute"/>
            <person name="Mondo S."/>
            <person name="Kjaerbolling I."/>
            <person name="Vesth T."/>
            <person name="Frisvad J.C."/>
            <person name="Nybo J.L."/>
            <person name="Theobald S."/>
            <person name="Kildgaard S."/>
            <person name="Isbrandt T."/>
            <person name="Kuo A."/>
            <person name="Sato A."/>
            <person name="Lyhne E.K."/>
            <person name="Kogle M.E."/>
            <person name="Wiebenga A."/>
            <person name="Kun R.S."/>
            <person name="Lubbers R.J."/>
            <person name="Makela M.R."/>
            <person name="Barry K."/>
            <person name="Chovatia M."/>
            <person name="Clum A."/>
            <person name="Daum C."/>
            <person name="Haridas S."/>
            <person name="He G."/>
            <person name="LaButti K."/>
            <person name="Lipzen A."/>
            <person name="Riley R."/>
            <person name="Salamov A."/>
            <person name="Simmons B.A."/>
            <person name="Magnuson J.K."/>
            <person name="Henrissat B."/>
            <person name="Mortensen U.H."/>
            <person name="Larsen T.O."/>
            <person name="Devries R.P."/>
            <person name="Grigoriev I.V."/>
            <person name="Machida M."/>
            <person name="Baker S.E."/>
            <person name="Andersen M.R."/>
            <person name="Cantor M.N."/>
            <person name="Hua S.X."/>
        </authorList>
    </citation>
    <scope>NUCLEOTIDE SEQUENCE [LARGE SCALE GENOMIC DNA]</scope>
    <source>
        <strain evidence="6 7">CBS 119388</strain>
    </source>
</reference>
<evidence type="ECO:0000313" key="6">
    <source>
        <dbReference type="EMBL" id="KAE8400804.1"/>
    </source>
</evidence>
<evidence type="ECO:0000313" key="7">
    <source>
        <dbReference type="Proteomes" id="UP000325579"/>
    </source>
</evidence>
<gene>
    <name evidence="6" type="ORF">BDV37DRAFT_274178</name>
</gene>
<keyword evidence="1" id="KW-0521">NADP</keyword>
<feature type="domain" description="NADP-dependent oxidoreductase" evidence="5">
    <location>
        <begin position="23"/>
        <end position="329"/>
    </location>
</feature>
<evidence type="ECO:0000256" key="2">
    <source>
        <dbReference type="ARBA" id="ARBA00023002"/>
    </source>
</evidence>
<accession>A0A5N7D345</accession>
<dbReference type="OrthoDB" id="48988at2759"/>
<proteinExistence type="inferred from homology"/>
<name>A0A5N7D345_9EURO</name>
<dbReference type="InterPro" id="IPR036812">
    <property type="entry name" value="NAD(P)_OxRdtase_dom_sf"/>
</dbReference>
<protein>
    <submittedName>
        <fullName evidence="6">Norsolorinic acid reductase B</fullName>
    </submittedName>
</protein>
<dbReference type="Gene3D" id="3.20.20.100">
    <property type="entry name" value="NADP-dependent oxidoreductase domain"/>
    <property type="match status" value="1"/>
</dbReference>
<dbReference type="PANTHER" id="PTHR43364:SF7">
    <property type="entry name" value="NADP-DEPENDENT OXIDOREDUCTASE DOMAIN-CONTAINING PROTEIN-RELATED"/>
    <property type="match status" value="1"/>
</dbReference>
<feature type="region of interest" description="Disordered" evidence="4">
    <location>
        <begin position="237"/>
        <end position="256"/>
    </location>
</feature>
<evidence type="ECO:0000259" key="5">
    <source>
        <dbReference type="Pfam" id="PF00248"/>
    </source>
</evidence>
<dbReference type="PANTHER" id="PTHR43364">
    <property type="entry name" value="NADH-SPECIFIC METHYLGLYOXAL REDUCTASE-RELATED"/>
    <property type="match status" value="1"/>
</dbReference>
<dbReference type="Proteomes" id="UP000325579">
    <property type="component" value="Unassembled WGS sequence"/>
</dbReference>
<comment type="similarity">
    <text evidence="3">Belongs to the aldo/keto reductase family. Aldo/keto reductase 2 subfamily.</text>
</comment>
<dbReference type="GO" id="GO:0016491">
    <property type="term" value="F:oxidoreductase activity"/>
    <property type="evidence" value="ECO:0007669"/>
    <property type="project" value="UniProtKB-KW"/>
</dbReference>
<dbReference type="GeneID" id="43669877"/>
<keyword evidence="7" id="KW-1185">Reference proteome</keyword>
<organism evidence="6 7">
    <name type="scientific">Aspergillus pseudonomiae</name>
    <dbReference type="NCBI Taxonomy" id="1506151"/>
    <lineage>
        <taxon>Eukaryota</taxon>
        <taxon>Fungi</taxon>
        <taxon>Dikarya</taxon>
        <taxon>Ascomycota</taxon>
        <taxon>Pezizomycotina</taxon>
        <taxon>Eurotiomycetes</taxon>
        <taxon>Eurotiomycetidae</taxon>
        <taxon>Eurotiales</taxon>
        <taxon>Aspergillaceae</taxon>
        <taxon>Aspergillus</taxon>
        <taxon>Aspergillus subgen. Circumdati</taxon>
    </lineage>
</organism>
<keyword evidence="2" id="KW-0560">Oxidoreductase</keyword>
<dbReference type="AlphaFoldDB" id="A0A5N7D345"/>
<dbReference type="SUPFAM" id="SSF51430">
    <property type="entry name" value="NAD(P)-linked oxidoreductase"/>
    <property type="match status" value="1"/>
</dbReference>
<dbReference type="EMBL" id="ML736810">
    <property type="protein sequence ID" value="KAE8400804.1"/>
    <property type="molecule type" value="Genomic_DNA"/>
</dbReference>
<dbReference type="Pfam" id="PF00248">
    <property type="entry name" value="Aldo_ket_red"/>
    <property type="match status" value="1"/>
</dbReference>